<evidence type="ECO:0000256" key="1">
    <source>
        <dbReference type="SAM" id="MobiDB-lite"/>
    </source>
</evidence>
<evidence type="ECO:0000313" key="3">
    <source>
        <dbReference type="Proteomes" id="UP001229421"/>
    </source>
</evidence>
<comment type="caution">
    <text evidence="2">The sequence shown here is derived from an EMBL/GenBank/DDBJ whole genome shotgun (WGS) entry which is preliminary data.</text>
</comment>
<name>A0AAD8NRE3_TARER</name>
<feature type="compositionally biased region" description="Gly residues" evidence="1">
    <location>
        <begin position="417"/>
        <end position="429"/>
    </location>
</feature>
<reference evidence="2" key="1">
    <citation type="journal article" date="2023" name="bioRxiv">
        <title>Improved chromosome-level genome assembly for marigold (Tagetes erecta).</title>
        <authorList>
            <person name="Jiang F."/>
            <person name="Yuan L."/>
            <person name="Wang S."/>
            <person name="Wang H."/>
            <person name="Xu D."/>
            <person name="Wang A."/>
            <person name="Fan W."/>
        </authorList>
    </citation>
    <scope>NUCLEOTIDE SEQUENCE</scope>
    <source>
        <strain evidence="2">WSJ</strain>
        <tissue evidence="2">Leaf</tissue>
    </source>
</reference>
<dbReference type="PANTHER" id="PTHR38371">
    <property type="entry name" value="RHO GTPASE-ACTIVATING PROTEIN"/>
    <property type="match status" value="1"/>
</dbReference>
<organism evidence="2 3">
    <name type="scientific">Tagetes erecta</name>
    <name type="common">African marigold</name>
    <dbReference type="NCBI Taxonomy" id="13708"/>
    <lineage>
        <taxon>Eukaryota</taxon>
        <taxon>Viridiplantae</taxon>
        <taxon>Streptophyta</taxon>
        <taxon>Embryophyta</taxon>
        <taxon>Tracheophyta</taxon>
        <taxon>Spermatophyta</taxon>
        <taxon>Magnoliopsida</taxon>
        <taxon>eudicotyledons</taxon>
        <taxon>Gunneridae</taxon>
        <taxon>Pentapetalae</taxon>
        <taxon>asterids</taxon>
        <taxon>campanulids</taxon>
        <taxon>Asterales</taxon>
        <taxon>Asteraceae</taxon>
        <taxon>Asteroideae</taxon>
        <taxon>Heliantheae alliance</taxon>
        <taxon>Tageteae</taxon>
        <taxon>Tagetes</taxon>
    </lineage>
</organism>
<dbReference type="EMBL" id="JAUHHV010000007">
    <property type="protein sequence ID" value="KAK1418038.1"/>
    <property type="molecule type" value="Genomic_DNA"/>
</dbReference>
<gene>
    <name evidence="2" type="ORF">QVD17_27175</name>
</gene>
<accession>A0AAD8NRE3</accession>
<protein>
    <submittedName>
        <fullName evidence="2">Uncharacterized protein</fullName>
    </submittedName>
</protein>
<dbReference type="AlphaFoldDB" id="A0AAD8NRE3"/>
<dbReference type="PANTHER" id="PTHR38371:SF1">
    <property type="entry name" value="RHO GTPASE-ACTIVATING PROTEIN"/>
    <property type="match status" value="1"/>
</dbReference>
<keyword evidence="3" id="KW-1185">Reference proteome</keyword>
<sequence>MADFEPPSFSLGLDFDLLDSEPQITTSTKPPSVSNHFSVAETILEDEDFETLTVIDSESEDQGSSPKLKRLRRGSTVEGTVKRKVDLCSSVVVDDVDDDDIDDFSSQEGNCIDEHLSTHHYSVYNSSKFPLNGHGVLTKQSGKRKQNVLNDPESVITSCDKPPFPKSTVSPLRRFQLVDSDSDFDDPFIIEGVAKKTCNGSESYLNKLPPDPAQRVGLNEPRKLNETANTTARKDLWEDFCFEKSSHIPTPALDEVCEEYFSSMKDKSKSESSVSKNNQNIHVTSSKSQSVIVLYDPLPPAHQYFFHSDPRIQDLVRVRLPHFFPLNAAHRDSEQPGTSNIDYMGQFSNGEKSTQAARTNKAETSSRKNSRKSKSQETSQGFMNSKRNTEREIPKDAGKRRVQADGQAAGKRRAQAGGQGTGAGSGAGAGHWFTNQDGKRVYVSKNGQELTGRAAYALYKKETGGGFKNKKAKKSSTKKK</sequence>
<feature type="region of interest" description="Disordered" evidence="1">
    <location>
        <begin position="55"/>
        <end position="75"/>
    </location>
</feature>
<dbReference type="Proteomes" id="UP001229421">
    <property type="component" value="Unassembled WGS sequence"/>
</dbReference>
<proteinExistence type="predicted"/>
<feature type="region of interest" description="Disordered" evidence="1">
    <location>
        <begin position="329"/>
        <end position="434"/>
    </location>
</feature>
<feature type="compositionally biased region" description="Polar residues" evidence="1">
    <location>
        <begin position="376"/>
        <end position="386"/>
    </location>
</feature>
<evidence type="ECO:0000313" key="2">
    <source>
        <dbReference type="EMBL" id="KAK1418038.1"/>
    </source>
</evidence>
<feature type="compositionally biased region" description="Polar residues" evidence="1">
    <location>
        <begin position="335"/>
        <end position="358"/>
    </location>
</feature>
<feature type="compositionally biased region" description="Basic and acidic residues" evidence="1">
    <location>
        <begin position="387"/>
        <end position="403"/>
    </location>
</feature>